<evidence type="ECO:0000313" key="4">
    <source>
        <dbReference type="Proteomes" id="UP000614469"/>
    </source>
</evidence>
<evidence type="ECO:0000313" key="3">
    <source>
        <dbReference type="EMBL" id="MBC8335127.1"/>
    </source>
</evidence>
<evidence type="ECO:0000256" key="1">
    <source>
        <dbReference type="ARBA" id="ARBA00023002"/>
    </source>
</evidence>
<dbReference type="GO" id="GO:0052851">
    <property type="term" value="F:ferric-chelate reductase (NADPH) activity"/>
    <property type="evidence" value="ECO:0007669"/>
    <property type="project" value="TreeGrafter"/>
</dbReference>
<dbReference type="InterPro" id="IPR028939">
    <property type="entry name" value="P5C_Rdtase_cat_N"/>
</dbReference>
<reference evidence="3 4" key="1">
    <citation type="submission" date="2020-08" db="EMBL/GenBank/DDBJ databases">
        <title>Bridging the membrane lipid divide: bacteria of the FCB group superphylum have the potential to synthesize archaeal ether lipids.</title>
        <authorList>
            <person name="Villanueva L."/>
            <person name="Von Meijenfeldt F.A.B."/>
            <person name="Westbye A.B."/>
            <person name="Yadav S."/>
            <person name="Hopmans E.C."/>
            <person name="Dutilh B.E."/>
            <person name="Sinninghe Damste J.S."/>
        </authorList>
    </citation>
    <scope>NUCLEOTIDE SEQUENCE [LARGE SCALE GENOMIC DNA]</scope>
    <source>
        <strain evidence="3">NIOZ-UU36</strain>
    </source>
</reference>
<keyword evidence="1" id="KW-0560">Oxidoreductase</keyword>
<gene>
    <name evidence="3" type="primary">npdG</name>
    <name evidence="3" type="ORF">H8E29_07685</name>
</gene>
<dbReference type="PANTHER" id="PTHR14239">
    <property type="entry name" value="DUDULIN-RELATED"/>
    <property type="match status" value="1"/>
</dbReference>
<sequence length="222" mass="23244">MTTDSKLLTIAVLGGTGKEGKGLAYRWAKAGYHVIIGSRTNEKAETAAGDLNKMLGEGKVQGLLNTDAAEKADILVLTVPYSAHKPTLESVREAAQGKIFIDVTVPLVPPKVSKAQMPPAGSAAQEAQEILGDGVNVVSAFQNISHEHLFTGHSVNCDVLVTGKGKTARLEALKLVEAAGMIGWDAGPIENSMVVEGMTSLLIYINKQNGVKSAGIKITGVK</sequence>
<dbReference type="GO" id="GO:0070967">
    <property type="term" value="F:coenzyme F420 binding"/>
    <property type="evidence" value="ECO:0007669"/>
    <property type="project" value="InterPro"/>
</dbReference>
<dbReference type="PANTHER" id="PTHR14239:SF0">
    <property type="entry name" value="F420-DEPENDENT NADP REDUCTASE"/>
    <property type="match status" value="1"/>
</dbReference>
<dbReference type="GO" id="GO:0008823">
    <property type="term" value="F:cupric reductase (NADH) activity"/>
    <property type="evidence" value="ECO:0007669"/>
    <property type="project" value="TreeGrafter"/>
</dbReference>
<dbReference type="NCBIfam" id="TIGR01915">
    <property type="entry name" value="npdG"/>
    <property type="match status" value="1"/>
</dbReference>
<dbReference type="GO" id="GO:0015677">
    <property type="term" value="P:copper ion import"/>
    <property type="evidence" value="ECO:0007669"/>
    <property type="project" value="TreeGrafter"/>
</dbReference>
<dbReference type="GO" id="GO:0050661">
    <property type="term" value="F:NADP binding"/>
    <property type="evidence" value="ECO:0007669"/>
    <property type="project" value="InterPro"/>
</dbReference>
<dbReference type="InterPro" id="IPR036291">
    <property type="entry name" value="NAD(P)-bd_dom_sf"/>
</dbReference>
<proteinExistence type="predicted"/>
<feature type="domain" description="Pyrroline-5-carboxylate reductase catalytic N-terminal" evidence="2">
    <location>
        <begin position="9"/>
        <end position="106"/>
    </location>
</feature>
<dbReference type="InterPro" id="IPR051267">
    <property type="entry name" value="STEAP_metalloreductase"/>
</dbReference>
<dbReference type="GO" id="GO:0005886">
    <property type="term" value="C:plasma membrane"/>
    <property type="evidence" value="ECO:0007669"/>
    <property type="project" value="TreeGrafter"/>
</dbReference>
<name>A0A8J6TJ53_9CHLR</name>
<dbReference type="SUPFAM" id="SSF51735">
    <property type="entry name" value="NAD(P)-binding Rossmann-fold domains"/>
    <property type="match status" value="1"/>
</dbReference>
<organism evidence="3 4">
    <name type="scientific">Candidatus Desulfolinea nitratireducens</name>
    <dbReference type="NCBI Taxonomy" id="2841698"/>
    <lineage>
        <taxon>Bacteria</taxon>
        <taxon>Bacillati</taxon>
        <taxon>Chloroflexota</taxon>
        <taxon>Anaerolineae</taxon>
        <taxon>Anaerolineales</taxon>
        <taxon>Anaerolineales incertae sedis</taxon>
        <taxon>Candidatus Desulfolinea</taxon>
    </lineage>
</organism>
<evidence type="ECO:0000259" key="2">
    <source>
        <dbReference type="Pfam" id="PF03807"/>
    </source>
</evidence>
<dbReference type="InterPro" id="IPR010185">
    <property type="entry name" value="NpdG"/>
</dbReference>
<dbReference type="GO" id="GO:0006740">
    <property type="term" value="P:NADPH regeneration"/>
    <property type="evidence" value="ECO:0007669"/>
    <property type="project" value="InterPro"/>
</dbReference>
<dbReference type="GO" id="GO:0016651">
    <property type="term" value="F:oxidoreductase activity, acting on NAD(P)H"/>
    <property type="evidence" value="ECO:0007669"/>
    <property type="project" value="InterPro"/>
</dbReference>
<dbReference type="AlphaFoldDB" id="A0A8J6TJ53"/>
<dbReference type="Proteomes" id="UP000614469">
    <property type="component" value="Unassembled WGS sequence"/>
</dbReference>
<dbReference type="Gene3D" id="3.40.50.720">
    <property type="entry name" value="NAD(P)-binding Rossmann-like Domain"/>
    <property type="match status" value="1"/>
</dbReference>
<dbReference type="EMBL" id="JACNJN010000092">
    <property type="protein sequence ID" value="MBC8335127.1"/>
    <property type="molecule type" value="Genomic_DNA"/>
</dbReference>
<dbReference type="Pfam" id="PF03807">
    <property type="entry name" value="F420_oxidored"/>
    <property type="match status" value="1"/>
</dbReference>
<comment type="caution">
    <text evidence="3">The sequence shown here is derived from an EMBL/GenBank/DDBJ whole genome shotgun (WGS) entry which is preliminary data.</text>
</comment>
<accession>A0A8J6TJ53</accession>
<protein>
    <submittedName>
        <fullName evidence="3">NADPH-dependent F420 reductase</fullName>
    </submittedName>
</protein>